<dbReference type="OrthoDB" id="37659at2759"/>
<sequence length="87" mass="10416">CPSTLQFDESQTFRVGYHVGYIAQDRLDWLKEKLREVFVIKDDDDWDCQSWVMQALQLFKEEGGGFITENIGRAHIFKELIMEEERW</sequence>
<accession>A0A6A4HRA7</accession>
<protein>
    <submittedName>
        <fullName evidence="1">Uncharacterized protein</fullName>
    </submittedName>
</protein>
<proteinExistence type="predicted"/>
<dbReference type="EMBL" id="ML769451">
    <property type="protein sequence ID" value="KAE9400979.1"/>
    <property type="molecule type" value="Genomic_DNA"/>
</dbReference>
<name>A0A6A4HRA7_9AGAR</name>
<feature type="non-terminal residue" evidence="1">
    <location>
        <position position="1"/>
    </location>
</feature>
<organism evidence="1 2">
    <name type="scientific">Gymnopus androsaceus JB14</name>
    <dbReference type="NCBI Taxonomy" id="1447944"/>
    <lineage>
        <taxon>Eukaryota</taxon>
        <taxon>Fungi</taxon>
        <taxon>Dikarya</taxon>
        <taxon>Basidiomycota</taxon>
        <taxon>Agaricomycotina</taxon>
        <taxon>Agaricomycetes</taxon>
        <taxon>Agaricomycetidae</taxon>
        <taxon>Agaricales</taxon>
        <taxon>Marasmiineae</taxon>
        <taxon>Omphalotaceae</taxon>
        <taxon>Gymnopus</taxon>
    </lineage>
</organism>
<evidence type="ECO:0000313" key="2">
    <source>
        <dbReference type="Proteomes" id="UP000799118"/>
    </source>
</evidence>
<dbReference type="AlphaFoldDB" id="A0A6A4HRA7"/>
<dbReference type="Proteomes" id="UP000799118">
    <property type="component" value="Unassembled WGS sequence"/>
</dbReference>
<keyword evidence="2" id="KW-1185">Reference proteome</keyword>
<gene>
    <name evidence="1" type="ORF">BT96DRAFT_818564</name>
</gene>
<evidence type="ECO:0000313" key="1">
    <source>
        <dbReference type="EMBL" id="KAE9400979.1"/>
    </source>
</evidence>
<reference evidence="1" key="1">
    <citation type="journal article" date="2019" name="Environ. Microbiol.">
        <title>Fungal ecological strategies reflected in gene transcription - a case study of two litter decomposers.</title>
        <authorList>
            <person name="Barbi F."/>
            <person name="Kohler A."/>
            <person name="Barry K."/>
            <person name="Baskaran P."/>
            <person name="Daum C."/>
            <person name="Fauchery L."/>
            <person name="Ihrmark K."/>
            <person name="Kuo A."/>
            <person name="LaButti K."/>
            <person name="Lipzen A."/>
            <person name="Morin E."/>
            <person name="Grigoriev I.V."/>
            <person name="Henrissat B."/>
            <person name="Lindahl B."/>
            <person name="Martin F."/>
        </authorList>
    </citation>
    <scope>NUCLEOTIDE SEQUENCE</scope>
    <source>
        <strain evidence="1">JB14</strain>
    </source>
</reference>